<protein>
    <submittedName>
        <fullName evidence="1">Uncharacterized protein</fullName>
    </submittedName>
</protein>
<gene>
    <name evidence="1" type="ORF">BCR44DRAFT_43644</name>
</gene>
<name>A0A1Y2HVC6_9FUNG</name>
<reference evidence="1 2" key="1">
    <citation type="submission" date="2016-07" db="EMBL/GenBank/DDBJ databases">
        <title>Pervasive Adenine N6-methylation of Active Genes in Fungi.</title>
        <authorList>
            <consortium name="DOE Joint Genome Institute"/>
            <person name="Mondo S.J."/>
            <person name="Dannebaum R.O."/>
            <person name="Kuo R.C."/>
            <person name="Labutti K."/>
            <person name="Haridas S."/>
            <person name="Kuo A."/>
            <person name="Salamov A."/>
            <person name="Ahrendt S.R."/>
            <person name="Lipzen A."/>
            <person name="Sullivan W."/>
            <person name="Andreopoulos W.B."/>
            <person name="Clum A."/>
            <person name="Lindquist E."/>
            <person name="Daum C."/>
            <person name="Ramamoorthy G.K."/>
            <person name="Gryganskyi A."/>
            <person name="Culley D."/>
            <person name="Magnuson J.K."/>
            <person name="James T.Y."/>
            <person name="O'Malley M.A."/>
            <person name="Stajich J.E."/>
            <person name="Spatafora J.W."/>
            <person name="Visel A."/>
            <person name="Grigoriev I.V."/>
        </authorList>
    </citation>
    <scope>NUCLEOTIDE SEQUENCE [LARGE SCALE GENOMIC DNA]</scope>
    <source>
        <strain evidence="1 2">PL171</strain>
    </source>
</reference>
<dbReference type="AlphaFoldDB" id="A0A1Y2HVC6"/>
<organism evidence="1 2">
    <name type="scientific">Catenaria anguillulae PL171</name>
    <dbReference type="NCBI Taxonomy" id="765915"/>
    <lineage>
        <taxon>Eukaryota</taxon>
        <taxon>Fungi</taxon>
        <taxon>Fungi incertae sedis</taxon>
        <taxon>Blastocladiomycota</taxon>
        <taxon>Blastocladiomycetes</taxon>
        <taxon>Blastocladiales</taxon>
        <taxon>Catenariaceae</taxon>
        <taxon>Catenaria</taxon>
    </lineage>
</organism>
<evidence type="ECO:0000313" key="1">
    <source>
        <dbReference type="EMBL" id="ORZ38558.1"/>
    </source>
</evidence>
<evidence type="ECO:0000313" key="2">
    <source>
        <dbReference type="Proteomes" id="UP000193411"/>
    </source>
</evidence>
<accession>A0A1Y2HVC6</accession>
<comment type="caution">
    <text evidence="1">The sequence shown here is derived from an EMBL/GenBank/DDBJ whole genome shotgun (WGS) entry which is preliminary data.</text>
</comment>
<keyword evidence="2" id="KW-1185">Reference proteome</keyword>
<dbReference type="Proteomes" id="UP000193411">
    <property type="component" value="Unassembled WGS sequence"/>
</dbReference>
<dbReference type="EMBL" id="MCFL01000008">
    <property type="protein sequence ID" value="ORZ38558.1"/>
    <property type="molecule type" value="Genomic_DNA"/>
</dbReference>
<sequence>MVPPNRESESLPDLLYLLGTLFQHLEMSLSPNPLWSFLDGKPPPAMPAPIVLCAHLLLLVSPPITQPALDLCGVRKTINQLVARYFSDPSQSTVNVQSHTRLVSLLTSAIVLPSLDFFPHSLMLPALDELPDMVFAFVQLARIHFARVLVPWQTAQGLPFWIWAVAKPSPQDVSKEVVERELRRMVEAVGWDAVEKVWQEQVGAIPHWGDDLRARLMDKRR</sequence>
<proteinExistence type="predicted"/>